<gene>
    <name evidence="8" type="ORF">H0P51_09070</name>
</gene>
<keyword evidence="6" id="KW-0464">Manganese</keyword>
<evidence type="ECO:0000256" key="2">
    <source>
        <dbReference type="ARBA" id="ARBA00001946"/>
    </source>
</evidence>
<dbReference type="PANTHER" id="PTHR12318">
    <property type="entry name" value="TESTOSTERONE-REGULATED PROTEIN RP2"/>
    <property type="match status" value="1"/>
</dbReference>
<reference evidence="9" key="1">
    <citation type="submission" date="2020-07" db="EMBL/GenBank/DDBJ databases">
        <title>Description of Mycobacterium gordonae subsp. intergordonae subsp.nov. and Mycobacterium gordonae subsp. gordonae subsp. nov.</title>
        <authorList>
            <person name="Yu X."/>
        </authorList>
    </citation>
    <scope>NUCLEOTIDE SEQUENCE [LARGE SCALE GENOMIC DNA]</scope>
    <source>
        <strain evidence="9">24</strain>
    </source>
</reference>
<dbReference type="PANTHER" id="PTHR12318:SF0">
    <property type="entry name" value="ACYL-COENZYME A DIPHOSPHATASE NUDT19"/>
    <property type="match status" value="1"/>
</dbReference>
<evidence type="ECO:0000256" key="4">
    <source>
        <dbReference type="ARBA" id="ARBA00022801"/>
    </source>
</evidence>
<evidence type="ECO:0000256" key="1">
    <source>
        <dbReference type="ARBA" id="ARBA00001936"/>
    </source>
</evidence>
<reference evidence="9" key="2">
    <citation type="submission" date="2023-07" db="EMBL/GenBank/DDBJ databases">
        <title>Description of Mycobacterium gordonae subsp. intergordonae subsp.nov. and Mycobacterium gordonae subsp. gordonae subsp. nov.</title>
        <authorList>
            <person name="Huang H."/>
        </authorList>
    </citation>
    <scope>NUCLEOTIDE SEQUENCE [LARGE SCALE GENOMIC DNA]</scope>
    <source>
        <strain evidence="9">24</strain>
    </source>
</reference>
<dbReference type="RefSeq" id="WP_180917602.1">
    <property type="nucleotide sequence ID" value="NZ_CP059165.1"/>
</dbReference>
<evidence type="ECO:0000256" key="5">
    <source>
        <dbReference type="ARBA" id="ARBA00022842"/>
    </source>
</evidence>
<keyword evidence="4 8" id="KW-0378">Hydrolase</keyword>
<evidence type="ECO:0000256" key="6">
    <source>
        <dbReference type="ARBA" id="ARBA00023211"/>
    </source>
</evidence>
<evidence type="ECO:0000256" key="3">
    <source>
        <dbReference type="ARBA" id="ARBA00022723"/>
    </source>
</evidence>
<proteinExistence type="predicted"/>
<sequence length="284" mass="31384">MTEPHVPLPPRPAATVMLIRDAPGGLNIFLMRRHSQMEFAPGVIVFPGGGVDDRDRNADLVELGAWAGPPPQWWAQRFGIEAGLAEALVCAAARETFEESGVLFAGPADQAVSAANSIVGDASVYREARHALADRTLSFADFLRTEKLVLRSDLLRPWANWVTPEAEPTRRYDTYFFVGALPDGQRADGENTESDRAGWESPRNAVDDFEAGRNVLLPPTWTQLDSLAGRTVADVLAVERQIVTVQPLLEKRGDNWVFEFFDSDRYHAAREKGGSMQWPLGMPK</sequence>
<dbReference type="InterPro" id="IPR000086">
    <property type="entry name" value="NUDIX_hydrolase_dom"/>
</dbReference>
<name>A0A7D6IAU6_9MYCO</name>
<evidence type="ECO:0000313" key="8">
    <source>
        <dbReference type="EMBL" id="QLL09017.1"/>
    </source>
</evidence>
<dbReference type="CDD" id="cd18870">
    <property type="entry name" value="NUDIX_AcylCoAdiphos_Nudt19"/>
    <property type="match status" value="1"/>
</dbReference>
<keyword evidence="5" id="KW-0460">Magnesium</keyword>
<dbReference type="GO" id="GO:0046872">
    <property type="term" value="F:metal ion binding"/>
    <property type="evidence" value="ECO:0007669"/>
    <property type="project" value="UniProtKB-KW"/>
</dbReference>
<comment type="cofactor">
    <cofactor evidence="1">
        <name>Mn(2+)</name>
        <dbReference type="ChEBI" id="CHEBI:29035"/>
    </cofactor>
</comment>
<dbReference type="Gene3D" id="3.90.79.10">
    <property type="entry name" value="Nucleoside Triphosphate Pyrophosphohydrolase"/>
    <property type="match status" value="1"/>
</dbReference>
<dbReference type="PROSITE" id="PS51462">
    <property type="entry name" value="NUDIX"/>
    <property type="match status" value="1"/>
</dbReference>
<dbReference type="AlphaFoldDB" id="A0A7D6IAU6"/>
<evidence type="ECO:0000313" key="9">
    <source>
        <dbReference type="Proteomes" id="UP000510682"/>
    </source>
</evidence>
<dbReference type="KEGG" id="mgor:H0P51_09070"/>
<dbReference type="InterPro" id="IPR039121">
    <property type="entry name" value="NUDT19"/>
</dbReference>
<protein>
    <submittedName>
        <fullName evidence="8">NUDIX hydrolase</fullName>
    </submittedName>
</protein>
<comment type="cofactor">
    <cofactor evidence="2">
        <name>Mg(2+)</name>
        <dbReference type="ChEBI" id="CHEBI:18420"/>
    </cofactor>
</comment>
<evidence type="ECO:0000259" key="7">
    <source>
        <dbReference type="PROSITE" id="PS51462"/>
    </source>
</evidence>
<organism evidence="8 9">
    <name type="scientific">Mycobacterium vicinigordonae</name>
    <dbReference type="NCBI Taxonomy" id="1719132"/>
    <lineage>
        <taxon>Bacteria</taxon>
        <taxon>Bacillati</taxon>
        <taxon>Actinomycetota</taxon>
        <taxon>Actinomycetes</taxon>
        <taxon>Mycobacteriales</taxon>
        <taxon>Mycobacteriaceae</taxon>
        <taxon>Mycobacterium</taxon>
    </lineage>
</organism>
<dbReference type="GO" id="GO:0016818">
    <property type="term" value="F:hydrolase activity, acting on acid anhydrides, in phosphorus-containing anhydrides"/>
    <property type="evidence" value="ECO:0007669"/>
    <property type="project" value="InterPro"/>
</dbReference>
<accession>A0A7D6IAU6</accession>
<dbReference type="Proteomes" id="UP000510682">
    <property type="component" value="Chromosome"/>
</dbReference>
<keyword evidence="3" id="KW-0479">Metal-binding</keyword>
<dbReference type="InterPro" id="IPR015797">
    <property type="entry name" value="NUDIX_hydrolase-like_dom_sf"/>
</dbReference>
<keyword evidence="9" id="KW-1185">Reference proteome</keyword>
<feature type="domain" description="Nudix hydrolase" evidence="7">
    <location>
        <begin position="9"/>
        <end position="222"/>
    </location>
</feature>
<dbReference type="SUPFAM" id="SSF55811">
    <property type="entry name" value="Nudix"/>
    <property type="match status" value="1"/>
</dbReference>
<dbReference type="EMBL" id="CP059165">
    <property type="protein sequence ID" value="QLL09017.1"/>
    <property type="molecule type" value="Genomic_DNA"/>
</dbReference>